<dbReference type="Pfam" id="PF03167">
    <property type="entry name" value="UDG"/>
    <property type="match status" value="1"/>
</dbReference>
<dbReference type="CDD" id="cd10028">
    <property type="entry name" value="UDG-F2_TDG_MUG"/>
    <property type="match status" value="1"/>
</dbReference>
<keyword evidence="2" id="KW-0378">Hydrolase</keyword>
<feature type="region of interest" description="Disordered" evidence="4">
    <location>
        <begin position="1"/>
        <end position="56"/>
    </location>
</feature>
<feature type="compositionally biased region" description="Low complexity" evidence="4">
    <location>
        <begin position="30"/>
        <end position="42"/>
    </location>
</feature>
<comment type="caution">
    <text evidence="6">The sequence shown here is derived from an EMBL/GenBank/DDBJ whole genome shotgun (WGS) entry which is preliminary data.</text>
</comment>
<name>A0A4Y7T697_COPMI</name>
<evidence type="ECO:0000259" key="5">
    <source>
        <dbReference type="Pfam" id="PF03167"/>
    </source>
</evidence>
<keyword evidence="1" id="KW-0227">DNA damage</keyword>
<dbReference type="EMBL" id="QPFP01000029">
    <property type="protein sequence ID" value="TEB29089.1"/>
    <property type="molecule type" value="Genomic_DNA"/>
</dbReference>
<dbReference type="InterPro" id="IPR015637">
    <property type="entry name" value="MUG/TDG"/>
</dbReference>
<dbReference type="OrthoDB" id="565731at2759"/>
<keyword evidence="7" id="KW-1185">Reference proteome</keyword>
<evidence type="ECO:0000256" key="2">
    <source>
        <dbReference type="ARBA" id="ARBA00022801"/>
    </source>
</evidence>
<feature type="region of interest" description="Disordered" evidence="4">
    <location>
        <begin position="70"/>
        <end position="91"/>
    </location>
</feature>
<dbReference type="GO" id="GO:0008263">
    <property type="term" value="F:pyrimidine-specific mismatch base pair DNA N-glycosylase activity"/>
    <property type="evidence" value="ECO:0007669"/>
    <property type="project" value="TreeGrafter"/>
</dbReference>
<feature type="domain" description="Uracil-DNA glycosylase-like" evidence="5">
    <location>
        <begin position="113"/>
        <end position="299"/>
    </location>
</feature>
<evidence type="ECO:0000256" key="4">
    <source>
        <dbReference type="SAM" id="MobiDB-lite"/>
    </source>
</evidence>
<keyword evidence="3" id="KW-0234">DNA repair</keyword>
<dbReference type="STRING" id="71717.A0A4Y7T697"/>
<gene>
    <name evidence="6" type="ORF">FA13DRAFT_1735196</name>
</gene>
<proteinExistence type="predicted"/>
<evidence type="ECO:0000256" key="1">
    <source>
        <dbReference type="ARBA" id="ARBA00022763"/>
    </source>
</evidence>
<dbReference type="Proteomes" id="UP000298030">
    <property type="component" value="Unassembled WGS sequence"/>
</dbReference>
<evidence type="ECO:0000256" key="3">
    <source>
        <dbReference type="ARBA" id="ARBA00023204"/>
    </source>
</evidence>
<reference evidence="6 7" key="1">
    <citation type="journal article" date="2019" name="Nat. Ecol. Evol.">
        <title>Megaphylogeny resolves global patterns of mushroom evolution.</title>
        <authorList>
            <person name="Varga T."/>
            <person name="Krizsan K."/>
            <person name="Foldi C."/>
            <person name="Dima B."/>
            <person name="Sanchez-Garcia M."/>
            <person name="Sanchez-Ramirez S."/>
            <person name="Szollosi G.J."/>
            <person name="Szarkandi J.G."/>
            <person name="Papp V."/>
            <person name="Albert L."/>
            <person name="Andreopoulos W."/>
            <person name="Angelini C."/>
            <person name="Antonin V."/>
            <person name="Barry K.W."/>
            <person name="Bougher N.L."/>
            <person name="Buchanan P."/>
            <person name="Buyck B."/>
            <person name="Bense V."/>
            <person name="Catcheside P."/>
            <person name="Chovatia M."/>
            <person name="Cooper J."/>
            <person name="Damon W."/>
            <person name="Desjardin D."/>
            <person name="Finy P."/>
            <person name="Geml J."/>
            <person name="Haridas S."/>
            <person name="Hughes K."/>
            <person name="Justo A."/>
            <person name="Karasinski D."/>
            <person name="Kautmanova I."/>
            <person name="Kiss B."/>
            <person name="Kocsube S."/>
            <person name="Kotiranta H."/>
            <person name="LaButti K.M."/>
            <person name="Lechner B.E."/>
            <person name="Liimatainen K."/>
            <person name="Lipzen A."/>
            <person name="Lukacs Z."/>
            <person name="Mihaltcheva S."/>
            <person name="Morgado L.N."/>
            <person name="Niskanen T."/>
            <person name="Noordeloos M.E."/>
            <person name="Ohm R.A."/>
            <person name="Ortiz-Santana B."/>
            <person name="Ovrebo C."/>
            <person name="Racz N."/>
            <person name="Riley R."/>
            <person name="Savchenko A."/>
            <person name="Shiryaev A."/>
            <person name="Soop K."/>
            <person name="Spirin V."/>
            <person name="Szebenyi C."/>
            <person name="Tomsovsky M."/>
            <person name="Tulloss R.E."/>
            <person name="Uehling J."/>
            <person name="Grigoriev I.V."/>
            <person name="Vagvolgyi C."/>
            <person name="Papp T."/>
            <person name="Martin F.M."/>
            <person name="Miettinen O."/>
            <person name="Hibbett D.S."/>
            <person name="Nagy L.G."/>
        </authorList>
    </citation>
    <scope>NUCLEOTIDE SEQUENCE [LARGE SCALE GENOMIC DNA]</scope>
    <source>
        <strain evidence="6 7">FP101781</strain>
    </source>
</reference>
<dbReference type="InterPro" id="IPR005122">
    <property type="entry name" value="Uracil-DNA_glycosylase-like"/>
</dbReference>
<dbReference type="GO" id="GO:0004844">
    <property type="term" value="F:uracil DNA N-glycosylase activity"/>
    <property type="evidence" value="ECO:0007669"/>
    <property type="project" value="TreeGrafter"/>
</dbReference>
<organism evidence="6 7">
    <name type="scientific">Coprinellus micaceus</name>
    <name type="common">Glistening ink-cap mushroom</name>
    <name type="synonym">Coprinus micaceus</name>
    <dbReference type="NCBI Taxonomy" id="71717"/>
    <lineage>
        <taxon>Eukaryota</taxon>
        <taxon>Fungi</taxon>
        <taxon>Dikarya</taxon>
        <taxon>Basidiomycota</taxon>
        <taxon>Agaricomycotina</taxon>
        <taxon>Agaricomycetes</taxon>
        <taxon>Agaricomycetidae</taxon>
        <taxon>Agaricales</taxon>
        <taxon>Agaricineae</taxon>
        <taxon>Psathyrellaceae</taxon>
        <taxon>Coprinellus</taxon>
    </lineage>
</organism>
<dbReference type="SUPFAM" id="SSF52141">
    <property type="entry name" value="Uracil-DNA glycosylase-like"/>
    <property type="match status" value="1"/>
</dbReference>
<accession>A0A4Y7T697</accession>
<sequence length="324" mass="35088">MTQVIASEIADRENGRQTLTRGALTQPAMSSSDSNSTSPNTSKVTTPVSGCPGPDSGSAFAKLLEGFAHTTSPSTSKRKFESPTTVGPAAQPRLKRIKKAKDDHWREFRNVHDYLGPGLDVVFCGINPGQISASAGRHFANPNNHFWSCLHEGGFTDRRVDPSEDHTLPEAFNLGMTNLVQRPTREASELTPSEMRGSVPLLLSKITHYKPRIVCFVGVGIAETVSSYLALKKGNAKGKGKRKGGPGMLPFKLAYEREGEKSCRVSETLLYAVSSTSGRVVAYSKGDKVKQFQSVNRLLRQIQTGGYKAADDVTAVYTRDLGAL</sequence>
<dbReference type="PANTHER" id="PTHR12159">
    <property type="entry name" value="G/T AND G/U MISMATCH-SPECIFIC DNA GLYCOSYLASE"/>
    <property type="match status" value="1"/>
</dbReference>
<dbReference type="Gene3D" id="3.40.470.10">
    <property type="entry name" value="Uracil-DNA glycosylase-like domain"/>
    <property type="match status" value="1"/>
</dbReference>
<protein>
    <submittedName>
        <fullName evidence="6">DNA glycosylase</fullName>
    </submittedName>
</protein>
<dbReference type="AlphaFoldDB" id="A0A4Y7T697"/>
<evidence type="ECO:0000313" key="6">
    <source>
        <dbReference type="EMBL" id="TEB29089.1"/>
    </source>
</evidence>
<dbReference type="GO" id="GO:0006285">
    <property type="term" value="P:base-excision repair, AP site formation"/>
    <property type="evidence" value="ECO:0007669"/>
    <property type="project" value="InterPro"/>
</dbReference>
<evidence type="ECO:0000313" key="7">
    <source>
        <dbReference type="Proteomes" id="UP000298030"/>
    </source>
</evidence>
<dbReference type="InterPro" id="IPR036895">
    <property type="entry name" value="Uracil-DNA_glycosylase-like_sf"/>
</dbReference>
<dbReference type="PANTHER" id="PTHR12159:SF9">
    <property type="entry name" value="G_T MISMATCH-SPECIFIC THYMINE DNA GLYCOSYLASE"/>
    <property type="match status" value="1"/>
</dbReference>